<dbReference type="InterPro" id="IPR027539">
    <property type="entry name" value="Mdm10"/>
</dbReference>
<dbReference type="Proteomes" id="UP001161438">
    <property type="component" value="Chromosome 1"/>
</dbReference>
<evidence type="ECO:0000256" key="5">
    <source>
        <dbReference type="ARBA" id="ARBA00023136"/>
    </source>
</evidence>
<dbReference type="Pfam" id="PF12519">
    <property type="entry name" value="MDM10"/>
    <property type="match status" value="1"/>
</dbReference>
<evidence type="ECO:0000313" key="7">
    <source>
        <dbReference type="EMBL" id="CAI4037103.1"/>
    </source>
</evidence>
<keyword evidence="5 6" id="KW-0472">Membrane</keyword>
<proteinExistence type="inferred from homology"/>
<dbReference type="PANTHER" id="PTHR28035:SF1">
    <property type="entry name" value="MITOCHONDRIAL DISTRIBUTION AND MORPHOLOGY PROTEIN 10"/>
    <property type="match status" value="1"/>
</dbReference>
<evidence type="ECO:0000256" key="2">
    <source>
        <dbReference type="ARBA" id="ARBA00022692"/>
    </source>
</evidence>
<dbReference type="GO" id="GO:0045040">
    <property type="term" value="P:protein insertion into mitochondrial outer membrane"/>
    <property type="evidence" value="ECO:0007669"/>
    <property type="project" value="UniProtKB-UniRule"/>
</dbReference>
<comment type="function">
    <text evidence="6">Component of the ERMES/MDM complex, which serves as a molecular tether to connect the endoplasmic reticulum and mitochondria. Components of this complex are involved in the control of mitochondrial shape and protein biogenesis and may function in phospholipid exchange. MDM10 is involved in the late assembly steps of the general translocase of the mitochondrial outer membrane (TOM complex). Functions in the TOM40-specific route of the assembly of outer membrane beta-barrel proteins, including the association of TOM40 with the receptor TOM22 and small TOM proteins. Can associate with the SAM(core) complex as well as the MDM12-MMM1 complex, both involved in late steps of the major beta-barrel assembly pathway, that is responsible for biogenesis of all outer membrane beta-barrel proteins. May act as a switch that shuttles between both complexes and channels precursor proteins into the TOM40-specific pathway. Plays a role in mitochondrial morphology and in the inheritance of mitochondria.</text>
</comment>
<dbReference type="GO" id="GO:0051654">
    <property type="term" value="P:establishment of mitochondrion localization"/>
    <property type="evidence" value="ECO:0007669"/>
    <property type="project" value="TreeGrafter"/>
</dbReference>
<comment type="subunit">
    <text evidence="6">Component of the ER-mitochondria encounter structure (ERMES) or MDM complex, composed of MMM1, MDM10, MDM12 and MDM34. Associates with the mitochondrial outer membrane sorting assembly machinery SAM(core) complex, which consists of SAM35, SAM37 and SAM50, to form a SAM(holo) complex.</text>
</comment>
<comment type="subcellular location">
    <subcellularLocation>
        <location evidence="6">Mitochondrion outer membrane</location>
        <topology evidence="6">Multi-pass membrane protein</topology>
    </subcellularLocation>
    <text evidence="6">The ERMES/MDM complex localizes to a few discrete foci (around 10 per single cell), that represent mitochondria-endoplasmic reticulum junctions. These foci are often found next to mtDNA nucleoids.</text>
</comment>
<dbReference type="PANTHER" id="PTHR28035">
    <property type="entry name" value="MITOCHONDRIAL DISTRIBUTION AND MORPHOLOGY PROTEIN 10"/>
    <property type="match status" value="1"/>
</dbReference>
<dbReference type="GO" id="GO:0070096">
    <property type="term" value="P:mitochondrial outer membrane translocase complex assembly"/>
    <property type="evidence" value="ECO:0007669"/>
    <property type="project" value="UniProtKB-UniRule"/>
</dbReference>
<evidence type="ECO:0000256" key="3">
    <source>
        <dbReference type="ARBA" id="ARBA00022787"/>
    </source>
</evidence>
<dbReference type="GeneID" id="80916316"/>
<comment type="domain">
    <text evidence="6">Lacks alpha-helical transmembrane segments, suggesting that it resides in the membrane via beta-sheet conformations similar to those predicted for other outer membrane proteins and porin.</text>
</comment>
<comment type="similarity">
    <text evidence="6">Belongs to the MDM10 family.</text>
</comment>
<dbReference type="RefSeq" id="XP_056080220.1">
    <property type="nucleotide sequence ID" value="XM_056226459.1"/>
</dbReference>
<keyword evidence="2 6" id="KW-0812">Transmembrane</keyword>
<protein>
    <recommendedName>
        <fullName evidence="6">Mitochondrial distribution and morphology protein 10</fullName>
    </recommendedName>
    <alternativeName>
        <fullName evidence="6">Mitochondrial inheritance component MDM10</fullName>
    </alternativeName>
</protein>
<dbReference type="HAMAP" id="MF_03102">
    <property type="entry name" value="Mdm10"/>
    <property type="match status" value="1"/>
</dbReference>
<dbReference type="GO" id="GO:1990456">
    <property type="term" value="P:mitochondrion-endoplasmic reticulum membrane tethering"/>
    <property type="evidence" value="ECO:0007669"/>
    <property type="project" value="UniProtKB-UniRule"/>
</dbReference>
<keyword evidence="1 6" id="KW-1134">Transmembrane beta strand</keyword>
<evidence type="ECO:0000313" key="8">
    <source>
        <dbReference type="Proteomes" id="UP001161438"/>
    </source>
</evidence>
<evidence type="ECO:0000256" key="4">
    <source>
        <dbReference type="ARBA" id="ARBA00023128"/>
    </source>
</evidence>
<evidence type="ECO:0000256" key="1">
    <source>
        <dbReference type="ARBA" id="ARBA00022452"/>
    </source>
</evidence>
<organism evidence="7 8">
    <name type="scientific">Saccharomyces mikatae IFO 1815</name>
    <dbReference type="NCBI Taxonomy" id="226126"/>
    <lineage>
        <taxon>Eukaryota</taxon>
        <taxon>Fungi</taxon>
        <taxon>Dikarya</taxon>
        <taxon>Ascomycota</taxon>
        <taxon>Saccharomycotina</taxon>
        <taxon>Saccharomycetes</taxon>
        <taxon>Saccharomycetales</taxon>
        <taxon>Saccharomycetaceae</taxon>
        <taxon>Saccharomyces</taxon>
    </lineage>
</organism>
<accession>A0AA35IV56</accession>
<dbReference type="GO" id="GO:0001401">
    <property type="term" value="C:SAM complex"/>
    <property type="evidence" value="ECO:0007669"/>
    <property type="project" value="TreeGrafter"/>
</dbReference>
<gene>
    <name evidence="7" type="primary">SMKI01G0620</name>
    <name evidence="6" type="synonym">MDM10</name>
    <name evidence="7" type="ORF">SMKI_01G0620</name>
</gene>
<sequence>MLPYMDQVLRAFYQSTHWSTQNSYEDITATSRTLLDFQIPSAIHLQISNRSTPNTFNSLDFSTRLRINGSLSYLYSDAQQLDNFMRNSTDIPLQDATETYRQLQPNLNFYSSNSANGLNTDESLLENNKKLSHDLKFAKKSLYYGRMYYPSSDLEAMIIKRLNPQTQLMIKGVSSFKENLNVLTCYFQKYSHRNLQEWIFSTSDLLCGYRILHNFLTTPSKFNTSLYNNSSLSLGAEFWLGLVSLSPGCSTTLRYYTHSTNTGRPLTLTLSWNPLFGHISSTYSAKTGTNSTFCAKYDFNLYSIESNLSFGCEFWQKKHHMAINGNNNDKLEPVSHELVDVNPNKKTTKLLHESVPNLKSIDDDHDSSLDIPDHKQKLLNDLTYAFSSSLRKIDEERSTIEKFDNKINSSIFTSVWKLSTSLRDKTLKLLWEGKWRGFLISAGTELVFTKSSQRTLSNDEKNDDAISISAVDVENSNIPVFPTKFGIQFQYST</sequence>
<dbReference type="GO" id="GO:0015914">
    <property type="term" value="P:phospholipid transport"/>
    <property type="evidence" value="ECO:0007669"/>
    <property type="project" value="TreeGrafter"/>
</dbReference>
<dbReference type="EMBL" id="OX365757">
    <property type="protein sequence ID" value="CAI4037103.1"/>
    <property type="molecule type" value="Genomic_DNA"/>
</dbReference>
<reference evidence="7" key="1">
    <citation type="submission" date="2022-10" db="EMBL/GenBank/DDBJ databases">
        <authorList>
            <person name="Byrne P K."/>
        </authorList>
    </citation>
    <scope>NUCLEOTIDE SEQUENCE</scope>
    <source>
        <strain evidence="7">IFO1815</strain>
    </source>
</reference>
<keyword evidence="8" id="KW-1185">Reference proteome</keyword>
<dbReference type="AlphaFoldDB" id="A0AA35IV56"/>
<evidence type="ECO:0000256" key="6">
    <source>
        <dbReference type="HAMAP-Rule" id="MF_03102"/>
    </source>
</evidence>
<keyword evidence="4 6" id="KW-0496">Mitochondrion</keyword>
<dbReference type="GO" id="GO:0032865">
    <property type="term" value="C:ERMES complex"/>
    <property type="evidence" value="ECO:0007669"/>
    <property type="project" value="UniProtKB-UniRule"/>
</dbReference>
<keyword evidence="3 6" id="KW-1000">Mitochondrion outer membrane</keyword>
<name>A0AA35IV56_SACMI</name>